<dbReference type="Pfam" id="PF20783">
    <property type="entry name" value="DUF5575_N"/>
    <property type="match status" value="1"/>
</dbReference>
<dbReference type="PANTHER" id="PTHR31569">
    <property type="entry name" value="SWIM-TYPE DOMAIN-CONTAINING PROTEIN"/>
    <property type="match status" value="1"/>
</dbReference>
<dbReference type="STRING" id="4795.A0A225VTK3"/>
<dbReference type="InterPro" id="IPR052579">
    <property type="entry name" value="Zinc_finger_SWIM"/>
</dbReference>
<feature type="compositionally biased region" description="Basic and acidic residues" evidence="1">
    <location>
        <begin position="275"/>
        <end position="297"/>
    </location>
</feature>
<keyword evidence="4" id="KW-1185">Reference proteome</keyword>
<feature type="compositionally biased region" description="Polar residues" evidence="1">
    <location>
        <begin position="311"/>
        <end position="321"/>
    </location>
</feature>
<evidence type="ECO:0000256" key="1">
    <source>
        <dbReference type="SAM" id="MobiDB-lite"/>
    </source>
</evidence>
<feature type="region of interest" description="Disordered" evidence="1">
    <location>
        <begin position="264"/>
        <end position="383"/>
    </location>
</feature>
<feature type="domain" description="DUF5575" evidence="2">
    <location>
        <begin position="37"/>
        <end position="154"/>
    </location>
</feature>
<feature type="region of interest" description="Disordered" evidence="1">
    <location>
        <begin position="1"/>
        <end position="25"/>
    </location>
</feature>
<evidence type="ECO:0000313" key="4">
    <source>
        <dbReference type="Proteomes" id="UP000198211"/>
    </source>
</evidence>
<comment type="caution">
    <text evidence="3">The sequence shown here is derived from an EMBL/GenBank/DDBJ whole genome shotgun (WGS) entry which is preliminary data.</text>
</comment>
<proteinExistence type="predicted"/>
<name>A0A225VTK3_9STRA</name>
<feature type="compositionally biased region" description="Basic and acidic residues" evidence="1">
    <location>
        <begin position="355"/>
        <end position="365"/>
    </location>
</feature>
<gene>
    <name evidence="3" type="ORF">PHMEG_00019379</name>
</gene>
<dbReference type="Proteomes" id="UP000198211">
    <property type="component" value="Unassembled WGS sequence"/>
</dbReference>
<dbReference type="InterPro" id="IPR049217">
    <property type="entry name" value="DUF5575_N"/>
</dbReference>
<sequence length="486" mass="54654">MATKRTQKRRKADESEDSEGDADEGANQIVVVAQVPRETRFASWEAFEAYFASYQMQSYQVFRCRSTTNAAERNTRIKSLGSKMPQIPDGWVHYARTLVCTHHGKPKRPRRESHATGCRVKINVCVKVVDKVNKKFVVAITKCRLGHNHPLTELVPNSYLPSQTHPSQDPQESRRTEATISTCGTSWDRYRKFREALPIATDICDTMAGFDIDQYQEAVEWLRGMASNLARGDFNRYGGVNTLVNTTESRELLFSSQVDGQPTAAMGVVGASGDSGRHSDHSGQELEYEASRTEQTRDQASMTEIDAPASHENSTSGLSTRENTRYGETRVALNDTARKANPHDGLHEVATGSFRLRERRDDRNSNDTGTENGPNSLQSLCDSSEAASGGFRLRTIRLEKQNLALYEQNAKLFEQNRQHIAYQDEARKKATRQDEMLVGMRKSNAILTTAVREQSQQIIRLKAENARLMVQAHQYKASDVSNIEKE</sequence>
<dbReference type="AlphaFoldDB" id="A0A225VTK3"/>
<feature type="compositionally biased region" description="Basic and acidic residues" evidence="1">
    <location>
        <begin position="336"/>
        <end position="347"/>
    </location>
</feature>
<organism evidence="3 4">
    <name type="scientific">Phytophthora megakarya</name>
    <dbReference type="NCBI Taxonomy" id="4795"/>
    <lineage>
        <taxon>Eukaryota</taxon>
        <taxon>Sar</taxon>
        <taxon>Stramenopiles</taxon>
        <taxon>Oomycota</taxon>
        <taxon>Peronosporomycetes</taxon>
        <taxon>Peronosporales</taxon>
        <taxon>Peronosporaceae</taxon>
        <taxon>Phytophthora</taxon>
    </lineage>
</organism>
<reference evidence="4" key="1">
    <citation type="submission" date="2017-03" db="EMBL/GenBank/DDBJ databases">
        <title>Phytopthora megakarya and P. palmivora, two closely related causual agents of cacao black pod achieved similar genome size and gene model numbers by different mechanisms.</title>
        <authorList>
            <person name="Ali S."/>
            <person name="Shao J."/>
            <person name="Larry D.J."/>
            <person name="Kronmiller B."/>
            <person name="Shen D."/>
            <person name="Strem M.D."/>
            <person name="Melnick R.L."/>
            <person name="Guiltinan M.J."/>
            <person name="Tyler B.M."/>
            <person name="Meinhardt L.W."/>
            <person name="Bailey B.A."/>
        </authorList>
    </citation>
    <scope>NUCLEOTIDE SEQUENCE [LARGE SCALE GENOMIC DNA]</scope>
    <source>
        <strain evidence="4">zdho120</strain>
    </source>
</reference>
<feature type="compositionally biased region" description="Polar residues" evidence="1">
    <location>
        <begin position="366"/>
        <end position="383"/>
    </location>
</feature>
<dbReference type="EMBL" id="NBNE01003265">
    <property type="protein sequence ID" value="OWZ08127.1"/>
    <property type="molecule type" value="Genomic_DNA"/>
</dbReference>
<accession>A0A225VTK3</accession>
<feature type="region of interest" description="Disordered" evidence="1">
    <location>
        <begin position="156"/>
        <end position="179"/>
    </location>
</feature>
<evidence type="ECO:0000259" key="2">
    <source>
        <dbReference type="Pfam" id="PF20783"/>
    </source>
</evidence>
<dbReference type="PANTHER" id="PTHR31569:SF4">
    <property type="entry name" value="SWIM-TYPE DOMAIN-CONTAINING PROTEIN"/>
    <property type="match status" value="1"/>
</dbReference>
<protein>
    <recommendedName>
        <fullName evidence="2">DUF5575 domain-containing protein</fullName>
    </recommendedName>
</protein>
<feature type="compositionally biased region" description="Polar residues" evidence="1">
    <location>
        <begin position="159"/>
        <end position="170"/>
    </location>
</feature>
<evidence type="ECO:0000313" key="3">
    <source>
        <dbReference type="EMBL" id="OWZ08127.1"/>
    </source>
</evidence>
<feature type="compositionally biased region" description="Acidic residues" evidence="1">
    <location>
        <begin position="14"/>
        <end position="24"/>
    </location>
</feature>
<feature type="compositionally biased region" description="Basic residues" evidence="1">
    <location>
        <begin position="1"/>
        <end position="10"/>
    </location>
</feature>